<evidence type="ECO:0000259" key="6">
    <source>
        <dbReference type="PROSITE" id="PS00028"/>
    </source>
</evidence>
<dbReference type="Gene3D" id="1.10.10.2030">
    <property type="entry name" value="DNA/RNA-binding protein Kin17, conserved domain"/>
    <property type="match status" value="1"/>
</dbReference>
<keyword evidence="8" id="KW-1185">Reference proteome</keyword>
<dbReference type="Proteomes" id="UP001230188">
    <property type="component" value="Unassembled WGS sequence"/>
</dbReference>
<dbReference type="SMART" id="SM01253">
    <property type="entry name" value="Kin17_mid"/>
    <property type="match status" value="1"/>
</dbReference>
<gene>
    <name evidence="7" type="ORF">CTAYLR_009480</name>
</gene>
<accession>A0AAD7XP79</accession>
<evidence type="ECO:0000256" key="1">
    <source>
        <dbReference type="ARBA" id="ARBA00008517"/>
    </source>
</evidence>
<keyword evidence="3" id="KW-0863">Zinc-finger</keyword>
<dbReference type="InterPro" id="IPR036236">
    <property type="entry name" value="Znf_C2H2_sf"/>
</dbReference>
<dbReference type="InterPro" id="IPR037321">
    <property type="entry name" value="KIN17-like"/>
</dbReference>
<dbReference type="InterPro" id="IPR038254">
    <property type="entry name" value="KIN17_WH-like_sf"/>
</dbReference>
<dbReference type="GO" id="GO:0006260">
    <property type="term" value="P:DNA replication"/>
    <property type="evidence" value="ECO:0007669"/>
    <property type="project" value="TreeGrafter"/>
</dbReference>
<protein>
    <recommendedName>
        <fullName evidence="6">C2H2-type domain-containing protein</fullName>
    </recommendedName>
</protein>
<dbReference type="GO" id="GO:0006974">
    <property type="term" value="P:DNA damage response"/>
    <property type="evidence" value="ECO:0007669"/>
    <property type="project" value="TreeGrafter"/>
</dbReference>
<dbReference type="Gene3D" id="2.30.30.140">
    <property type="match status" value="1"/>
</dbReference>
<dbReference type="Pfam" id="PF18131">
    <property type="entry name" value="KN17_SH3"/>
    <property type="match status" value="1"/>
</dbReference>
<dbReference type="FunFam" id="1.10.10.2030:FF:000001">
    <property type="entry name" value="DNA/RNA-binding protein KIN17, putative"/>
    <property type="match status" value="1"/>
</dbReference>
<dbReference type="InterPro" id="IPR019447">
    <property type="entry name" value="DNA/RNA-bd_Kin17_WH-like_dom"/>
</dbReference>
<dbReference type="SUPFAM" id="SSF57667">
    <property type="entry name" value="beta-beta-alpha zinc fingers"/>
    <property type="match status" value="1"/>
</dbReference>
<comment type="caution">
    <text evidence="7">The sequence shown here is derived from an EMBL/GenBank/DDBJ whole genome shotgun (WGS) entry which is preliminary data.</text>
</comment>
<dbReference type="PANTHER" id="PTHR12805">
    <property type="entry name" value="KIN17 KIN, ANTIGENIC DETERMINANT OF RECA PROTEIN HOMOLOG"/>
    <property type="match status" value="1"/>
</dbReference>
<dbReference type="GO" id="GO:0008270">
    <property type="term" value="F:zinc ion binding"/>
    <property type="evidence" value="ECO:0007669"/>
    <property type="project" value="UniProtKB-KW"/>
</dbReference>
<dbReference type="EMBL" id="JAQMWT010000178">
    <property type="protein sequence ID" value="KAJ8608248.1"/>
    <property type="molecule type" value="Genomic_DNA"/>
</dbReference>
<dbReference type="PANTHER" id="PTHR12805:SF0">
    <property type="entry name" value="DNA_RNA-BINDING PROTEIN KIN17"/>
    <property type="match status" value="1"/>
</dbReference>
<dbReference type="InterPro" id="IPR041995">
    <property type="entry name" value="KOW_KIN17"/>
</dbReference>
<dbReference type="Pfam" id="PF25092">
    <property type="entry name" value="SH3_KIN17_C"/>
    <property type="match status" value="1"/>
</dbReference>
<dbReference type="GO" id="GO:0005634">
    <property type="term" value="C:nucleus"/>
    <property type="evidence" value="ECO:0007669"/>
    <property type="project" value="TreeGrafter"/>
</dbReference>
<organism evidence="7 8">
    <name type="scientific">Chrysophaeum taylorii</name>
    <dbReference type="NCBI Taxonomy" id="2483200"/>
    <lineage>
        <taxon>Eukaryota</taxon>
        <taxon>Sar</taxon>
        <taxon>Stramenopiles</taxon>
        <taxon>Ochrophyta</taxon>
        <taxon>Pelagophyceae</taxon>
        <taxon>Pelagomonadales</taxon>
        <taxon>Pelagomonadaceae</taxon>
        <taxon>Chrysophaeum</taxon>
    </lineage>
</organism>
<feature type="region of interest" description="Disordered" evidence="5">
    <location>
        <begin position="183"/>
        <end position="211"/>
    </location>
</feature>
<dbReference type="GO" id="GO:0003690">
    <property type="term" value="F:double-stranded DNA binding"/>
    <property type="evidence" value="ECO:0007669"/>
    <property type="project" value="TreeGrafter"/>
</dbReference>
<evidence type="ECO:0000313" key="7">
    <source>
        <dbReference type="EMBL" id="KAJ8608248.1"/>
    </source>
</evidence>
<comment type="similarity">
    <text evidence="1">Belongs to the KIN17 family.</text>
</comment>
<reference evidence="7" key="1">
    <citation type="submission" date="2023-01" db="EMBL/GenBank/DDBJ databases">
        <title>Metagenome sequencing of chrysophaentin producing Chrysophaeum taylorii.</title>
        <authorList>
            <person name="Davison J."/>
            <person name="Bewley C."/>
        </authorList>
    </citation>
    <scope>NUCLEOTIDE SEQUENCE</scope>
    <source>
        <strain evidence="7">NIES-1699</strain>
    </source>
</reference>
<proteinExistence type="inferred from homology"/>
<dbReference type="InterPro" id="IPR014722">
    <property type="entry name" value="Rib_uL2_dom2"/>
</dbReference>
<evidence type="ECO:0000256" key="2">
    <source>
        <dbReference type="ARBA" id="ARBA00022723"/>
    </source>
</evidence>
<dbReference type="InterPro" id="IPR056767">
    <property type="entry name" value="C2H2-Znf_KIN17"/>
</dbReference>
<dbReference type="InterPro" id="IPR013087">
    <property type="entry name" value="Znf_C2H2_type"/>
</dbReference>
<evidence type="ECO:0000256" key="3">
    <source>
        <dbReference type="ARBA" id="ARBA00022771"/>
    </source>
</evidence>
<sequence>MPKHDKFSPKGLAIRMKAKGLQKLRWYCEMCQKQCRDENGFKCHQTSDGHVRQMRLFAENPGRVMEKYSLEFEKNFLEVLSHRHGTKRVAANVVYQEYIADKQHVHMNATRWETLTTFCKYLGRAGQCLVDETERGWFIQWIDPAALARRRALEQRREAEADDEERRNGDLRRRVERAAAAAAAESHVEEATERLPGKGVSFAPPQRRATTRASLPRFLRESEKEEEAMMMPPQQKKKKKKARALDLLMQQEKKVRVDEEGWLLAGIVVKVMSREAGPSFYKKKGVVVGLASEFVAVVAMLDGDASRRLQVDQDDLETVIPAPGKCAVKLLRGKMRGEVGEVVAVDESKFGARVRVASTGEVVWVEYSDLSKYPSTFIGSDK</sequence>
<dbReference type="Pfam" id="PF25095">
    <property type="entry name" value="C2H2-zf_KIN17"/>
    <property type="match status" value="1"/>
</dbReference>
<feature type="domain" description="C2H2-type" evidence="6">
    <location>
        <begin position="28"/>
        <end position="50"/>
    </location>
</feature>
<dbReference type="PROSITE" id="PS00028">
    <property type="entry name" value="ZINC_FINGER_C2H2_1"/>
    <property type="match status" value="1"/>
</dbReference>
<dbReference type="AlphaFoldDB" id="A0AAD7XP79"/>
<evidence type="ECO:0000256" key="5">
    <source>
        <dbReference type="SAM" id="MobiDB-lite"/>
    </source>
</evidence>
<dbReference type="Gene3D" id="2.30.30.30">
    <property type="match status" value="1"/>
</dbReference>
<name>A0AAD7XP79_9STRA</name>
<dbReference type="Pfam" id="PF10357">
    <property type="entry name" value="WH_KIN17"/>
    <property type="match status" value="1"/>
</dbReference>
<feature type="compositionally biased region" description="Basic and acidic residues" evidence="5">
    <location>
        <begin position="186"/>
        <end position="196"/>
    </location>
</feature>
<evidence type="ECO:0000313" key="8">
    <source>
        <dbReference type="Proteomes" id="UP001230188"/>
    </source>
</evidence>
<keyword evidence="4" id="KW-0862">Zinc</keyword>
<keyword evidence="2" id="KW-0479">Metal-binding</keyword>
<dbReference type="InterPro" id="IPR041330">
    <property type="entry name" value="KN17_SH3"/>
</dbReference>
<evidence type="ECO:0000256" key="4">
    <source>
        <dbReference type="ARBA" id="ARBA00022833"/>
    </source>
</evidence>